<name>A0ABS8VHA2_DATST</name>
<comment type="subcellular location">
    <subcellularLocation>
        <location evidence="1">Membrane</location>
        <topology evidence="1">Peripheral membrane protein</topology>
    </subcellularLocation>
</comment>
<feature type="compositionally biased region" description="Basic and acidic residues" evidence="2">
    <location>
        <begin position="106"/>
        <end position="132"/>
    </location>
</feature>
<accession>A0ABS8VHA2</accession>
<dbReference type="InterPro" id="IPR006121">
    <property type="entry name" value="HMA_dom"/>
</dbReference>
<feature type="region of interest" description="Disordered" evidence="2">
    <location>
        <begin position="174"/>
        <end position="227"/>
    </location>
</feature>
<dbReference type="PANTHER" id="PTHR46413">
    <property type="entry name" value="HEAVY METAL-ASSOCIATED ISOPRENYLATED PLANT PROTEIN 6"/>
    <property type="match status" value="1"/>
</dbReference>
<feature type="compositionally biased region" description="Gly residues" evidence="2">
    <location>
        <begin position="198"/>
        <end position="207"/>
    </location>
</feature>
<feature type="domain" description="HMA" evidence="3">
    <location>
        <begin position="34"/>
        <end position="103"/>
    </location>
</feature>
<dbReference type="Proteomes" id="UP000823775">
    <property type="component" value="Unassembled WGS sequence"/>
</dbReference>
<dbReference type="Pfam" id="PF00403">
    <property type="entry name" value="HMA"/>
    <property type="match status" value="1"/>
</dbReference>
<dbReference type="Gene3D" id="3.30.70.100">
    <property type="match status" value="1"/>
</dbReference>
<evidence type="ECO:0000256" key="1">
    <source>
        <dbReference type="ARBA" id="ARBA00004170"/>
    </source>
</evidence>
<evidence type="ECO:0000259" key="3">
    <source>
        <dbReference type="PROSITE" id="PS50846"/>
    </source>
</evidence>
<evidence type="ECO:0000313" key="4">
    <source>
        <dbReference type="EMBL" id="MCD9645550.1"/>
    </source>
</evidence>
<dbReference type="EMBL" id="JACEIK010004467">
    <property type="protein sequence ID" value="MCD9645550.1"/>
    <property type="molecule type" value="Genomic_DNA"/>
</dbReference>
<dbReference type="PANTHER" id="PTHR46413:SF1">
    <property type="entry name" value="HEAVY METAL-ASSOCIATED ISOPRENYLATED PLANT PROTEIN 6"/>
    <property type="match status" value="1"/>
</dbReference>
<comment type="caution">
    <text evidence="4">The sequence shown here is derived from an EMBL/GenBank/DDBJ whole genome shotgun (WGS) entry which is preliminary data.</text>
</comment>
<keyword evidence="5" id="KW-1185">Reference proteome</keyword>
<feature type="compositionally biased region" description="Basic and acidic residues" evidence="2">
    <location>
        <begin position="181"/>
        <end position="197"/>
    </location>
</feature>
<sequence>MGEEKEKIKAKGVEKKNNDAGGKPTGGGKKDDGIATILLKLDLHCEGCAKKVKRSVRQFEGVEDVKSDYSTGKLTVKGNVDPLWLRETVEIKTKKKVALLSAQHKFDGDSVEKKSDEKIEKKAEENTAEDKKPKKTQFNREVIRVHCDGSAQKVKRFIIKELLTPYLKDKLKRNVHVVPPKKHDGSGGRGNNKEKDGSSGGGGGGGSSKDKYVESTAAQSKKIESKEQKAEVMNKMKYYHGGYSNIPNTYYTMPPMYNQNYSNQDYGLTMHDHGYYGHSAGYVPSPPPYFTPRDHGYGHTVYVSPRHLATPHNHSHGYGYGHGHDIGYVPPPYTAPQLFSDENPNGCSVM</sequence>
<dbReference type="SUPFAM" id="SSF55008">
    <property type="entry name" value="HMA, heavy metal-associated domain"/>
    <property type="match status" value="1"/>
</dbReference>
<evidence type="ECO:0000256" key="2">
    <source>
        <dbReference type="SAM" id="MobiDB-lite"/>
    </source>
</evidence>
<dbReference type="PROSITE" id="PS50846">
    <property type="entry name" value="HMA_2"/>
    <property type="match status" value="1"/>
</dbReference>
<feature type="region of interest" description="Disordered" evidence="2">
    <location>
        <begin position="106"/>
        <end position="135"/>
    </location>
</feature>
<dbReference type="InterPro" id="IPR044594">
    <property type="entry name" value="HIPP01/3/5/6"/>
</dbReference>
<dbReference type="CDD" id="cd00371">
    <property type="entry name" value="HMA"/>
    <property type="match status" value="1"/>
</dbReference>
<dbReference type="InterPro" id="IPR036163">
    <property type="entry name" value="HMA_dom_sf"/>
</dbReference>
<reference evidence="4 5" key="1">
    <citation type="journal article" date="2021" name="BMC Genomics">
        <title>Datura genome reveals duplications of psychoactive alkaloid biosynthetic genes and high mutation rate following tissue culture.</title>
        <authorList>
            <person name="Rajewski A."/>
            <person name="Carter-House D."/>
            <person name="Stajich J."/>
            <person name="Litt A."/>
        </authorList>
    </citation>
    <scope>NUCLEOTIDE SEQUENCE [LARGE SCALE GENOMIC DNA]</scope>
    <source>
        <strain evidence="4">AR-01</strain>
    </source>
</reference>
<gene>
    <name evidence="4" type="ORF">HAX54_034548</name>
</gene>
<protein>
    <recommendedName>
        <fullName evidence="3">HMA domain-containing protein</fullName>
    </recommendedName>
</protein>
<organism evidence="4 5">
    <name type="scientific">Datura stramonium</name>
    <name type="common">Jimsonweed</name>
    <name type="synonym">Common thornapple</name>
    <dbReference type="NCBI Taxonomy" id="4076"/>
    <lineage>
        <taxon>Eukaryota</taxon>
        <taxon>Viridiplantae</taxon>
        <taxon>Streptophyta</taxon>
        <taxon>Embryophyta</taxon>
        <taxon>Tracheophyta</taxon>
        <taxon>Spermatophyta</taxon>
        <taxon>Magnoliopsida</taxon>
        <taxon>eudicotyledons</taxon>
        <taxon>Gunneridae</taxon>
        <taxon>Pentapetalae</taxon>
        <taxon>asterids</taxon>
        <taxon>lamiids</taxon>
        <taxon>Solanales</taxon>
        <taxon>Solanaceae</taxon>
        <taxon>Solanoideae</taxon>
        <taxon>Datureae</taxon>
        <taxon>Datura</taxon>
    </lineage>
</organism>
<evidence type="ECO:0000313" key="5">
    <source>
        <dbReference type="Proteomes" id="UP000823775"/>
    </source>
</evidence>
<proteinExistence type="predicted"/>
<feature type="compositionally biased region" description="Basic and acidic residues" evidence="2">
    <location>
        <begin position="1"/>
        <end position="18"/>
    </location>
</feature>
<feature type="region of interest" description="Disordered" evidence="2">
    <location>
        <begin position="1"/>
        <end position="32"/>
    </location>
</feature>